<feature type="transmembrane region" description="Helical" evidence="7">
    <location>
        <begin position="480"/>
        <end position="501"/>
    </location>
</feature>
<comment type="similarity">
    <text evidence="2">Belongs to the wax synthase family.</text>
</comment>
<dbReference type="InterPro" id="IPR032805">
    <property type="entry name" value="Wax_synthase_dom"/>
</dbReference>
<evidence type="ECO:0000256" key="6">
    <source>
        <dbReference type="ARBA" id="ARBA00023136"/>
    </source>
</evidence>
<evidence type="ECO:0000256" key="4">
    <source>
        <dbReference type="ARBA" id="ARBA00022692"/>
    </source>
</evidence>
<feature type="domain" description="Wax synthase" evidence="8">
    <location>
        <begin position="386"/>
        <end position="488"/>
    </location>
</feature>
<keyword evidence="10" id="KW-1185">Reference proteome</keyword>
<dbReference type="PANTHER" id="PTHR31595">
    <property type="entry name" value="LONG-CHAIN-ALCOHOL O-FATTY-ACYLTRANSFERASE 3-RELATED"/>
    <property type="match status" value="1"/>
</dbReference>
<dbReference type="GO" id="GO:0008374">
    <property type="term" value="F:O-acyltransferase activity"/>
    <property type="evidence" value="ECO:0007669"/>
    <property type="project" value="InterPro"/>
</dbReference>
<proteinExistence type="inferred from homology"/>
<dbReference type="Pfam" id="PF13813">
    <property type="entry name" value="MBOAT_2"/>
    <property type="match status" value="1"/>
</dbReference>
<dbReference type="AlphaFoldDB" id="A0A9W4UBT9"/>
<dbReference type="InterPro" id="IPR044851">
    <property type="entry name" value="Wax_synthase"/>
</dbReference>
<feature type="transmembrane region" description="Helical" evidence="7">
    <location>
        <begin position="34"/>
        <end position="52"/>
    </location>
</feature>
<protein>
    <recommendedName>
        <fullName evidence="8">Wax synthase domain-containing protein</fullName>
    </recommendedName>
</protein>
<dbReference type="PANTHER" id="PTHR31595:SF67">
    <property type="entry name" value="WAX SYNTHASE DOMAIN-CONTAINING PROTEIN"/>
    <property type="match status" value="1"/>
</dbReference>
<dbReference type="OrthoDB" id="2796277at2759"/>
<name>A0A9W4UBT9_9PLEO</name>
<gene>
    <name evidence="9" type="ORF">PDIGIT_LOCUS6481</name>
</gene>
<evidence type="ECO:0000256" key="1">
    <source>
        <dbReference type="ARBA" id="ARBA00004141"/>
    </source>
</evidence>
<evidence type="ECO:0000259" key="8">
    <source>
        <dbReference type="Pfam" id="PF13813"/>
    </source>
</evidence>
<keyword evidence="3" id="KW-0808">Transferase</keyword>
<dbReference type="GO" id="GO:0016020">
    <property type="term" value="C:membrane"/>
    <property type="evidence" value="ECO:0007669"/>
    <property type="project" value="UniProtKB-SubCell"/>
</dbReference>
<feature type="transmembrane region" description="Helical" evidence="7">
    <location>
        <begin position="333"/>
        <end position="355"/>
    </location>
</feature>
<reference evidence="9" key="1">
    <citation type="submission" date="2023-01" db="EMBL/GenBank/DDBJ databases">
        <authorList>
            <person name="Van Ghelder C."/>
            <person name="Rancurel C."/>
        </authorList>
    </citation>
    <scope>NUCLEOTIDE SEQUENCE</scope>
    <source>
        <strain evidence="9">CNCM I-4278</strain>
    </source>
</reference>
<accession>A0A9W4UBT9</accession>
<evidence type="ECO:0000256" key="7">
    <source>
        <dbReference type="SAM" id="Phobius"/>
    </source>
</evidence>
<feature type="transmembrane region" description="Helical" evidence="7">
    <location>
        <begin position="88"/>
        <end position="110"/>
    </location>
</feature>
<keyword evidence="6 7" id="KW-0472">Membrane</keyword>
<keyword evidence="4 7" id="KW-0812">Transmembrane</keyword>
<comment type="caution">
    <text evidence="9">The sequence shown here is derived from an EMBL/GenBank/DDBJ whole genome shotgun (WGS) entry which is preliminary data.</text>
</comment>
<dbReference type="EMBL" id="CAOQHR010000004">
    <property type="protein sequence ID" value="CAI6333443.1"/>
    <property type="molecule type" value="Genomic_DNA"/>
</dbReference>
<sequence length="590" mass="66379">MIPRNTWPHTHYDIIQKYRAQYDSDIKSGDYEPWVYPWGTLGATIVIIYLLIDHRKRPWLRHARFAVFPANLLHSVYTVKYVRAKTVATAFGVGLISLWSSIWVLAILVCHDGQSEFQRIERSEGVFKGQGKRVVKGDSRRNDNITAIPGSLSEDEIKDDSPIMNIDQDSQYKSSVNGRASASISNDHLGPHERDGEFAWQPFPITPFIERLDWVMDLFCNFRGVGWNWRTTAIPPPPKAIQLQLLRNTTTQAPPPSSFKRHSSQPTVYPTRRALLIANAKTLFIGYFALDVIKTLVIHDPYFWGLVSASPAPYLPWTPYLTRHPILLRIFRLTLAQFSILYALQTVFALAPLFFAGVLGPNVLGARAEPWTYPDTWGPYSAVLDRGLGGWWSSWWHQTFRFAFEAPSRAILVAVATMKKKKNEKGGEKTTQQQSLSSEEEEKLLKSKGAKALQLCIAFALSGALHATGSYTAYGETHPFSGPMAFFALQALGCFVEAAFLRPFVASFGAPTWVKRSFTFVYVHVWFYHTAGMLCDDFARAGIWLCEPLPVSVLRGLLGLGVEGDTWWLAGGSGIGWYSDAKWYRSGLAL</sequence>
<evidence type="ECO:0000256" key="5">
    <source>
        <dbReference type="ARBA" id="ARBA00022989"/>
    </source>
</evidence>
<feature type="transmembrane region" description="Helical" evidence="7">
    <location>
        <begin position="452"/>
        <end position="474"/>
    </location>
</feature>
<evidence type="ECO:0000313" key="10">
    <source>
        <dbReference type="Proteomes" id="UP001152607"/>
    </source>
</evidence>
<evidence type="ECO:0000256" key="2">
    <source>
        <dbReference type="ARBA" id="ARBA00007282"/>
    </source>
</evidence>
<dbReference type="GO" id="GO:0006629">
    <property type="term" value="P:lipid metabolic process"/>
    <property type="evidence" value="ECO:0007669"/>
    <property type="project" value="InterPro"/>
</dbReference>
<keyword evidence="5 7" id="KW-1133">Transmembrane helix</keyword>
<evidence type="ECO:0000256" key="3">
    <source>
        <dbReference type="ARBA" id="ARBA00022679"/>
    </source>
</evidence>
<evidence type="ECO:0000313" key="9">
    <source>
        <dbReference type="EMBL" id="CAI6333443.1"/>
    </source>
</evidence>
<organism evidence="9 10">
    <name type="scientific">Periconia digitata</name>
    <dbReference type="NCBI Taxonomy" id="1303443"/>
    <lineage>
        <taxon>Eukaryota</taxon>
        <taxon>Fungi</taxon>
        <taxon>Dikarya</taxon>
        <taxon>Ascomycota</taxon>
        <taxon>Pezizomycotina</taxon>
        <taxon>Dothideomycetes</taxon>
        <taxon>Pleosporomycetidae</taxon>
        <taxon>Pleosporales</taxon>
        <taxon>Massarineae</taxon>
        <taxon>Periconiaceae</taxon>
        <taxon>Periconia</taxon>
    </lineage>
</organism>
<comment type="subcellular location">
    <subcellularLocation>
        <location evidence="1">Membrane</location>
        <topology evidence="1">Multi-pass membrane protein</topology>
    </subcellularLocation>
</comment>
<dbReference type="Proteomes" id="UP001152607">
    <property type="component" value="Unassembled WGS sequence"/>
</dbReference>